<dbReference type="InterPro" id="IPR032783">
    <property type="entry name" value="AraC_lig"/>
</dbReference>
<reference evidence="7 8" key="1">
    <citation type="submission" date="2020-02" db="EMBL/GenBank/DDBJ databases">
        <title>Whole-genome analyses of novel actinobacteria.</title>
        <authorList>
            <person name="Sahin N."/>
            <person name="Gencbay T."/>
        </authorList>
    </citation>
    <scope>NUCLEOTIDE SEQUENCE [LARGE SCALE GENOMIC DNA]</scope>
    <source>
        <strain evidence="7 8">HC44</strain>
    </source>
</reference>
<protein>
    <submittedName>
        <fullName evidence="7">AraC family transcriptional regulator</fullName>
    </submittedName>
</protein>
<dbReference type="GO" id="GO:0043565">
    <property type="term" value="F:sequence-specific DNA binding"/>
    <property type="evidence" value="ECO:0007669"/>
    <property type="project" value="InterPro"/>
</dbReference>
<dbReference type="InterPro" id="IPR050204">
    <property type="entry name" value="AraC_XylS_family_regulators"/>
</dbReference>
<dbReference type="InterPro" id="IPR011051">
    <property type="entry name" value="RmlC_Cupin_sf"/>
</dbReference>
<dbReference type="RefSeq" id="WP_165263836.1">
    <property type="nucleotide sequence ID" value="NZ_JAAKZY010000105.1"/>
</dbReference>
<evidence type="ECO:0000313" key="7">
    <source>
        <dbReference type="EMBL" id="NGO11475.1"/>
    </source>
</evidence>
<dbReference type="SUPFAM" id="SSF51182">
    <property type="entry name" value="RmlC-like cupins"/>
    <property type="match status" value="1"/>
</dbReference>
<dbReference type="GO" id="GO:0003700">
    <property type="term" value="F:DNA-binding transcription factor activity"/>
    <property type="evidence" value="ECO:0007669"/>
    <property type="project" value="InterPro"/>
</dbReference>
<evidence type="ECO:0000256" key="2">
    <source>
        <dbReference type="ARBA" id="ARBA00023015"/>
    </source>
</evidence>
<dbReference type="PANTHER" id="PTHR46796">
    <property type="entry name" value="HTH-TYPE TRANSCRIPTIONAL ACTIVATOR RHAS-RELATED"/>
    <property type="match status" value="1"/>
</dbReference>
<dbReference type="InterPro" id="IPR037923">
    <property type="entry name" value="HTH-like"/>
</dbReference>
<keyword evidence="1" id="KW-0963">Cytoplasm</keyword>
<evidence type="ECO:0000256" key="1">
    <source>
        <dbReference type="ARBA" id="ARBA00022490"/>
    </source>
</evidence>
<dbReference type="SMART" id="SM00342">
    <property type="entry name" value="HTH_ARAC"/>
    <property type="match status" value="1"/>
</dbReference>
<sequence>MDELSAVIGSLRVGRAEACSIKESGSWGWRYPPAAVSGFHMVLRGSAWLVTADSPPLALTPGDVVLTPFGAEHGLSHAPSALKDLRPAVMRDRSALDPFDVEFLCGAYWLSHGHVHRYLRSFPDVITVSPDYDRSPHLRLLTDLLGADVSDTGPGTGATRSALLDLMLTHVLRQWLEQNPAADRPGITDAAIAAALREIHTSPHRRWTVQQLGEATGMSRTAFAKRFTELVGQPPMAYLTGWRLSYGARLLRETDAPLATIAREVGYSTEFAFGASFRREYGISPGRFRNVEQDGRSAG</sequence>
<keyword evidence="5" id="KW-0804">Transcription</keyword>
<dbReference type="SUPFAM" id="SSF51215">
    <property type="entry name" value="Regulatory protein AraC"/>
    <property type="match status" value="1"/>
</dbReference>
<name>A0A6G4VC46_9ACTN</name>
<dbReference type="SUPFAM" id="SSF46689">
    <property type="entry name" value="Homeodomain-like"/>
    <property type="match status" value="2"/>
</dbReference>
<keyword evidence="2" id="KW-0805">Transcription regulation</keyword>
<keyword evidence="4" id="KW-0010">Activator</keyword>
<dbReference type="Gene3D" id="1.10.10.60">
    <property type="entry name" value="Homeodomain-like"/>
    <property type="match status" value="2"/>
</dbReference>
<dbReference type="EMBL" id="JAAKZY010000105">
    <property type="protein sequence ID" value="NGO11475.1"/>
    <property type="molecule type" value="Genomic_DNA"/>
</dbReference>
<dbReference type="PROSITE" id="PS01124">
    <property type="entry name" value="HTH_ARAC_FAMILY_2"/>
    <property type="match status" value="1"/>
</dbReference>
<gene>
    <name evidence="7" type="ORF">G5C60_28700</name>
</gene>
<dbReference type="InterPro" id="IPR018062">
    <property type="entry name" value="HTH_AraC-typ_CS"/>
</dbReference>
<dbReference type="Pfam" id="PF12852">
    <property type="entry name" value="Cupin_6"/>
    <property type="match status" value="1"/>
</dbReference>
<proteinExistence type="predicted"/>
<feature type="domain" description="HTH araC/xylS-type" evidence="6">
    <location>
        <begin position="193"/>
        <end position="291"/>
    </location>
</feature>
<dbReference type="PROSITE" id="PS00041">
    <property type="entry name" value="HTH_ARAC_FAMILY_1"/>
    <property type="match status" value="1"/>
</dbReference>
<evidence type="ECO:0000256" key="5">
    <source>
        <dbReference type="ARBA" id="ARBA00023163"/>
    </source>
</evidence>
<comment type="caution">
    <text evidence="7">The sequence shown here is derived from an EMBL/GenBank/DDBJ whole genome shotgun (WGS) entry which is preliminary data.</text>
</comment>
<dbReference type="PANTHER" id="PTHR46796:SF13">
    <property type="entry name" value="HTH-TYPE TRANSCRIPTIONAL ACTIVATOR RHAS"/>
    <property type="match status" value="1"/>
</dbReference>
<evidence type="ECO:0000256" key="4">
    <source>
        <dbReference type="ARBA" id="ARBA00023159"/>
    </source>
</evidence>
<dbReference type="Pfam" id="PF12833">
    <property type="entry name" value="HTH_18"/>
    <property type="match status" value="1"/>
</dbReference>
<accession>A0A6G4VC46</accession>
<evidence type="ECO:0000313" key="8">
    <source>
        <dbReference type="Proteomes" id="UP000472335"/>
    </source>
</evidence>
<evidence type="ECO:0000256" key="3">
    <source>
        <dbReference type="ARBA" id="ARBA00023125"/>
    </source>
</evidence>
<keyword evidence="8" id="KW-1185">Reference proteome</keyword>
<dbReference type="Proteomes" id="UP000472335">
    <property type="component" value="Unassembled WGS sequence"/>
</dbReference>
<dbReference type="InterPro" id="IPR018060">
    <property type="entry name" value="HTH_AraC"/>
</dbReference>
<dbReference type="InterPro" id="IPR009057">
    <property type="entry name" value="Homeodomain-like_sf"/>
</dbReference>
<dbReference type="AlphaFoldDB" id="A0A6G4VC46"/>
<evidence type="ECO:0000259" key="6">
    <source>
        <dbReference type="PROSITE" id="PS01124"/>
    </source>
</evidence>
<organism evidence="7 8">
    <name type="scientific">Streptomyces scabichelini</name>
    <dbReference type="NCBI Taxonomy" id="2711217"/>
    <lineage>
        <taxon>Bacteria</taxon>
        <taxon>Bacillati</taxon>
        <taxon>Actinomycetota</taxon>
        <taxon>Actinomycetes</taxon>
        <taxon>Kitasatosporales</taxon>
        <taxon>Streptomycetaceae</taxon>
        <taxon>Streptomyces</taxon>
    </lineage>
</organism>
<keyword evidence="3" id="KW-0238">DNA-binding</keyword>